<keyword evidence="3" id="KW-1185">Reference proteome</keyword>
<dbReference type="PANTHER" id="PTHR13939:SF0">
    <property type="entry name" value="NMN AMIDOHYDROLASE-LIKE PROTEIN YFAY"/>
    <property type="match status" value="1"/>
</dbReference>
<feature type="domain" description="MoaB/Mog" evidence="1">
    <location>
        <begin position="11"/>
        <end position="171"/>
    </location>
</feature>
<gene>
    <name evidence="2" type="ordered locus">Mfla_0357</name>
</gene>
<dbReference type="SMART" id="SM00852">
    <property type="entry name" value="MoCF_biosynth"/>
    <property type="match status" value="1"/>
</dbReference>
<evidence type="ECO:0000313" key="2">
    <source>
        <dbReference type="EMBL" id="ABE48628.1"/>
    </source>
</evidence>
<dbReference type="EMBL" id="CP000284">
    <property type="protein sequence ID" value="ABE48628.1"/>
    <property type="molecule type" value="Genomic_DNA"/>
</dbReference>
<name>Q1H4F9_METFK</name>
<dbReference type="InterPro" id="IPR036425">
    <property type="entry name" value="MoaB/Mog-like_dom_sf"/>
</dbReference>
<reference evidence="2 3" key="1">
    <citation type="submission" date="2006-03" db="EMBL/GenBank/DDBJ databases">
        <title>Complete sequence of Methylobacillus flagellatus KT.</title>
        <authorList>
            <consortium name="US DOE Joint Genome Institute"/>
            <person name="Copeland A."/>
            <person name="Lucas S."/>
            <person name="Lapidus A."/>
            <person name="Barry K."/>
            <person name="Detter J.C."/>
            <person name="Glavina del Rio T."/>
            <person name="Hammon N."/>
            <person name="Israni S."/>
            <person name="Dalin E."/>
            <person name="Tice H."/>
            <person name="Pitluck S."/>
            <person name="Brettin T."/>
            <person name="Bruce D."/>
            <person name="Han C."/>
            <person name="Tapia R."/>
            <person name="Saunders E."/>
            <person name="Gilna P."/>
            <person name="Schmutz J."/>
            <person name="Larimer F."/>
            <person name="Land M."/>
            <person name="Kyrpides N."/>
            <person name="Anderson I."/>
            <person name="Richardson P."/>
        </authorList>
    </citation>
    <scope>NUCLEOTIDE SEQUENCE [LARGE SCALE GENOMIC DNA]</scope>
    <source>
        <strain evidence="3">KT / ATCC 51484 / DSM 6875</strain>
    </source>
</reference>
<dbReference type="Pfam" id="PF00994">
    <property type="entry name" value="MoCF_biosynth"/>
    <property type="match status" value="1"/>
</dbReference>
<sequence>MMTNTMPARFGAIIIGDEILSGKRQDAHLNKVISVLGARGLALSWAEYLGDDRAQITATLQRTMASSDIVLCFGGIGATPDDQTRQAAAEAANLPIVRHSGAVAEIEARYGKDAYPKRVLMADFPRDAALIPNPVNRVPGFSLGRHYFMPGFPEMAWPMTEWILDTHYAHLFHLHQAVESSILVFDTGESQLLDLMEKITRQYPSIKLFSLPRLDERRTIELGIKGDTTAVANAMQQIQAALAEAGHPWQPVIEG</sequence>
<dbReference type="PANTHER" id="PTHR13939">
    <property type="entry name" value="NICOTINAMIDE-NUCLEOTIDE AMIDOHYDROLASE PNCC"/>
    <property type="match status" value="1"/>
</dbReference>
<dbReference type="SUPFAM" id="SSF53218">
    <property type="entry name" value="Molybdenum cofactor biosynthesis proteins"/>
    <property type="match status" value="1"/>
</dbReference>
<dbReference type="CDD" id="cd00885">
    <property type="entry name" value="cinA"/>
    <property type="match status" value="1"/>
</dbReference>
<dbReference type="Gene3D" id="3.40.980.10">
    <property type="entry name" value="MoaB/Mog-like domain"/>
    <property type="match status" value="1"/>
</dbReference>
<dbReference type="KEGG" id="mfa:Mfla_0357"/>
<evidence type="ECO:0000259" key="1">
    <source>
        <dbReference type="SMART" id="SM00852"/>
    </source>
</evidence>
<dbReference type="STRING" id="265072.Mfla_0357"/>
<evidence type="ECO:0000313" key="3">
    <source>
        <dbReference type="Proteomes" id="UP000002440"/>
    </source>
</evidence>
<protein>
    <submittedName>
        <fullName evidence="2">Molybdopterin binding domain</fullName>
    </submittedName>
</protein>
<organism evidence="2 3">
    <name type="scientific">Methylobacillus flagellatus (strain ATCC 51484 / DSM 6875 / VKM B-1610 / KT)</name>
    <dbReference type="NCBI Taxonomy" id="265072"/>
    <lineage>
        <taxon>Bacteria</taxon>
        <taxon>Pseudomonadati</taxon>
        <taxon>Pseudomonadota</taxon>
        <taxon>Betaproteobacteria</taxon>
        <taxon>Nitrosomonadales</taxon>
        <taxon>Methylophilaceae</taxon>
        <taxon>Methylobacillus</taxon>
    </lineage>
</organism>
<dbReference type="RefSeq" id="WP_011478725.1">
    <property type="nucleotide sequence ID" value="NC_007947.1"/>
</dbReference>
<dbReference type="Proteomes" id="UP000002440">
    <property type="component" value="Chromosome"/>
</dbReference>
<dbReference type="AlphaFoldDB" id="Q1H4F9"/>
<dbReference type="InterPro" id="IPR050101">
    <property type="entry name" value="CinA"/>
</dbReference>
<accession>Q1H4F9</accession>
<proteinExistence type="predicted"/>
<dbReference type="HOGENOM" id="CLU_030805_0_1_4"/>
<dbReference type="InterPro" id="IPR001453">
    <property type="entry name" value="MoaB/Mog_dom"/>
</dbReference>
<dbReference type="eggNOG" id="COG1058">
    <property type="taxonomic scope" value="Bacteria"/>
</dbReference>